<dbReference type="EMBL" id="JAHHGM010000001">
    <property type="protein sequence ID" value="MBT2987494.1"/>
    <property type="molecule type" value="Genomic_DNA"/>
</dbReference>
<dbReference type="PROSITE" id="PS52050">
    <property type="entry name" value="WYL"/>
    <property type="match status" value="1"/>
</dbReference>
<dbReference type="PROSITE" id="PS51000">
    <property type="entry name" value="HTH_DEOR_2"/>
    <property type="match status" value="1"/>
</dbReference>
<keyword evidence="2" id="KW-0804">Transcription</keyword>
<dbReference type="InterPro" id="IPR013196">
    <property type="entry name" value="HTH_11"/>
</dbReference>
<accession>A0A944M5F8</accession>
<dbReference type="Proteomes" id="UP000770889">
    <property type="component" value="Unassembled WGS sequence"/>
</dbReference>
<feature type="domain" description="HTH deoR-type" evidence="3">
    <location>
        <begin position="3"/>
        <end position="58"/>
    </location>
</feature>
<name>A0A944M5F8_9GAMM</name>
<dbReference type="GO" id="GO:0003700">
    <property type="term" value="F:DNA-binding transcription factor activity"/>
    <property type="evidence" value="ECO:0007669"/>
    <property type="project" value="InterPro"/>
</dbReference>
<evidence type="ECO:0000313" key="5">
    <source>
        <dbReference type="Proteomes" id="UP000770889"/>
    </source>
</evidence>
<protein>
    <submittedName>
        <fullName evidence="4">YafY family transcriptional regulator</fullName>
    </submittedName>
</protein>
<dbReference type="Pfam" id="PF08279">
    <property type="entry name" value="HTH_11"/>
    <property type="match status" value="1"/>
</dbReference>
<dbReference type="InterPro" id="IPR036390">
    <property type="entry name" value="WH_DNA-bd_sf"/>
</dbReference>
<dbReference type="InterPro" id="IPR036388">
    <property type="entry name" value="WH-like_DNA-bd_sf"/>
</dbReference>
<evidence type="ECO:0000313" key="4">
    <source>
        <dbReference type="EMBL" id="MBT2987494.1"/>
    </source>
</evidence>
<evidence type="ECO:0000256" key="1">
    <source>
        <dbReference type="ARBA" id="ARBA00023015"/>
    </source>
</evidence>
<keyword evidence="1" id="KW-0805">Transcription regulation</keyword>
<dbReference type="InterPro" id="IPR026881">
    <property type="entry name" value="WYL_dom"/>
</dbReference>
<dbReference type="SUPFAM" id="SSF46785">
    <property type="entry name" value="Winged helix' DNA-binding domain"/>
    <property type="match status" value="1"/>
</dbReference>
<organism evidence="4 5">
    <name type="scientific">Candidatus Thiodiazotropha taylori</name>
    <dbReference type="NCBI Taxonomy" id="2792791"/>
    <lineage>
        <taxon>Bacteria</taxon>
        <taxon>Pseudomonadati</taxon>
        <taxon>Pseudomonadota</taxon>
        <taxon>Gammaproteobacteria</taxon>
        <taxon>Chromatiales</taxon>
        <taxon>Sedimenticolaceae</taxon>
        <taxon>Candidatus Thiodiazotropha</taxon>
    </lineage>
</organism>
<comment type="caution">
    <text evidence="4">The sequence shown here is derived from an EMBL/GenBank/DDBJ whole genome shotgun (WGS) entry which is preliminary data.</text>
</comment>
<sequence length="231" mass="26334">MRRADRLFRITQELDTKRYLTARELARLLEVSQRTVYRDIEALSASGVPIEGTAGAGYRLCQGFRLPPLMFDEEELTSLLLGMRMVQAWSDRDLATAAARARRKIEAVLPQRLRPVLDGEALMVPDFHIPESVRINVALLRRAIAEKRKVAISYQRADGVASERTLWPLGLFYWGEKWTLGAWCELRVAFRHFRLDRIESLKMTVSHYVAIEGRTLDDYLLAVGAVSDSDA</sequence>
<dbReference type="InterPro" id="IPR001034">
    <property type="entry name" value="DeoR_HTH"/>
</dbReference>
<dbReference type="InterPro" id="IPR051534">
    <property type="entry name" value="CBASS_pafABC_assoc_protein"/>
</dbReference>
<dbReference type="AlphaFoldDB" id="A0A944M5F8"/>
<dbReference type="Gene3D" id="1.10.10.10">
    <property type="entry name" value="Winged helix-like DNA-binding domain superfamily/Winged helix DNA-binding domain"/>
    <property type="match status" value="1"/>
</dbReference>
<dbReference type="Pfam" id="PF13280">
    <property type="entry name" value="WYL"/>
    <property type="match status" value="1"/>
</dbReference>
<dbReference type="PANTHER" id="PTHR34580">
    <property type="match status" value="1"/>
</dbReference>
<evidence type="ECO:0000256" key="2">
    <source>
        <dbReference type="ARBA" id="ARBA00023163"/>
    </source>
</evidence>
<dbReference type="PANTHER" id="PTHR34580:SF3">
    <property type="entry name" value="PROTEIN PAFB"/>
    <property type="match status" value="1"/>
</dbReference>
<evidence type="ECO:0000259" key="3">
    <source>
        <dbReference type="PROSITE" id="PS51000"/>
    </source>
</evidence>
<proteinExistence type="predicted"/>
<gene>
    <name evidence="4" type="ORF">KME65_00875</name>
</gene>
<reference evidence="4 5" key="1">
    <citation type="submission" date="2021-05" db="EMBL/GenBank/DDBJ databases">
        <title>Genetic and Functional Diversity in Clade A Lucinid endosymbionts from the Bahamas.</title>
        <authorList>
            <person name="Giani N.M."/>
            <person name="Engel A.S."/>
            <person name="Campbell B.J."/>
        </authorList>
    </citation>
    <scope>NUCLEOTIDE SEQUENCE [LARGE SCALE GENOMIC DNA]</scope>
    <source>
        <strain evidence="4">LUC16012Gg_MoonRockCtena</strain>
    </source>
</reference>